<evidence type="ECO:0000256" key="2">
    <source>
        <dbReference type="SAM" id="Phobius"/>
    </source>
</evidence>
<reference evidence="3" key="1">
    <citation type="submission" date="2021-02" db="EMBL/GenBank/DDBJ databases">
        <authorList>
            <person name="Dougan E. K."/>
            <person name="Rhodes N."/>
            <person name="Thang M."/>
            <person name="Chan C."/>
        </authorList>
    </citation>
    <scope>NUCLEOTIDE SEQUENCE</scope>
</reference>
<proteinExistence type="predicted"/>
<name>A0A813KMM4_POLGL</name>
<comment type="caution">
    <text evidence="3">The sequence shown here is derived from an EMBL/GenBank/DDBJ whole genome shotgun (WGS) entry which is preliminary data.</text>
</comment>
<dbReference type="EMBL" id="CAJNNW010031736">
    <property type="protein sequence ID" value="CAE8708667.1"/>
    <property type="molecule type" value="Genomic_DNA"/>
</dbReference>
<protein>
    <submittedName>
        <fullName evidence="3">Uncharacterized protein</fullName>
    </submittedName>
</protein>
<dbReference type="AlphaFoldDB" id="A0A813KMM4"/>
<accession>A0A813KMM4</accession>
<evidence type="ECO:0000313" key="4">
    <source>
        <dbReference type="Proteomes" id="UP000626109"/>
    </source>
</evidence>
<sequence>MFLKKSYFSRRWLVLKTCIKESRDIAQQALCKHYSASLICLVASLLFVLFCLSLFLFSLLSDSMERKRAMAPLGTIQLGLHWSGSNTSSDQSASAKDGNPQSTTTGI</sequence>
<feature type="transmembrane region" description="Helical" evidence="2">
    <location>
        <begin position="36"/>
        <end position="60"/>
    </location>
</feature>
<keyword evidence="2" id="KW-1133">Transmembrane helix</keyword>
<dbReference type="Proteomes" id="UP000626109">
    <property type="component" value="Unassembled WGS sequence"/>
</dbReference>
<keyword evidence="2" id="KW-0472">Membrane</keyword>
<evidence type="ECO:0000256" key="1">
    <source>
        <dbReference type="SAM" id="MobiDB-lite"/>
    </source>
</evidence>
<keyword evidence="2" id="KW-0812">Transmembrane</keyword>
<feature type="region of interest" description="Disordered" evidence="1">
    <location>
        <begin position="85"/>
        <end position="107"/>
    </location>
</feature>
<gene>
    <name evidence="3" type="ORF">PGLA2088_LOCUS35026</name>
</gene>
<evidence type="ECO:0000313" key="3">
    <source>
        <dbReference type="EMBL" id="CAE8708667.1"/>
    </source>
</evidence>
<organism evidence="3 4">
    <name type="scientific">Polarella glacialis</name>
    <name type="common">Dinoflagellate</name>
    <dbReference type="NCBI Taxonomy" id="89957"/>
    <lineage>
        <taxon>Eukaryota</taxon>
        <taxon>Sar</taxon>
        <taxon>Alveolata</taxon>
        <taxon>Dinophyceae</taxon>
        <taxon>Suessiales</taxon>
        <taxon>Suessiaceae</taxon>
        <taxon>Polarella</taxon>
    </lineage>
</organism>